<name>A0A919V8W5_9ACTN</name>
<dbReference type="Pfam" id="PF26003">
    <property type="entry name" value="Integrase_N_phage"/>
    <property type="match status" value="1"/>
</dbReference>
<dbReference type="Gene3D" id="1.10.150.130">
    <property type="match status" value="1"/>
</dbReference>
<dbReference type="InterPro" id="IPR010998">
    <property type="entry name" value="Integrase_recombinase_N"/>
</dbReference>
<dbReference type="InterPro" id="IPR058717">
    <property type="entry name" value="Phage_L5_Integrase_N"/>
</dbReference>
<dbReference type="GO" id="GO:0015074">
    <property type="term" value="P:DNA integration"/>
    <property type="evidence" value="ECO:0007669"/>
    <property type="project" value="InterPro"/>
</dbReference>
<feature type="region of interest" description="Disordered" evidence="3">
    <location>
        <begin position="1"/>
        <end position="22"/>
    </location>
</feature>
<dbReference type="InterPro" id="IPR004107">
    <property type="entry name" value="Integrase_SAM-like_N"/>
</dbReference>
<dbReference type="InterPro" id="IPR011010">
    <property type="entry name" value="DNA_brk_join_enz"/>
</dbReference>
<gene>
    <name evidence="5" type="ORF">Sru01_67470</name>
</gene>
<reference evidence="5" key="1">
    <citation type="submission" date="2021-01" db="EMBL/GenBank/DDBJ databases">
        <title>Whole genome shotgun sequence of Sphaerisporangium rufum NBRC 109079.</title>
        <authorList>
            <person name="Komaki H."/>
            <person name="Tamura T."/>
        </authorList>
    </citation>
    <scope>NUCLEOTIDE SEQUENCE</scope>
    <source>
        <strain evidence="5">NBRC 109079</strain>
    </source>
</reference>
<feature type="domain" description="Core-binding (CB)" evidence="4">
    <location>
        <begin position="54"/>
        <end position="135"/>
    </location>
</feature>
<evidence type="ECO:0000256" key="2">
    <source>
        <dbReference type="PROSITE-ProRule" id="PRU01248"/>
    </source>
</evidence>
<comment type="caution">
    <text evidence="5">The sequence shown here is derived from an EMBL/GenBank/DDBJ whole genome shotgun (WGS) entry which is preliminary data.</text>
</comment>
<dbReference type="RefSeq" id="WP_203994516.1">
    <property type="nucleotide sequence ID" value="NZ_BOOU01000110.1"/>
</dbReference>
<evidence type="ECO:0000256" key="3">
    <source>
        <dbReference type="SAM" id="MobiDB-lite"/>
    </source>
</evidence>
<dbReference type="Proteomes" id="UP000655287">
    <property type="component" value="Unassembled WGS sequence"/>
</dbReference>
<keyword evidence="6" id="KW-1185">Reference proteome</keyword>
<dbReference type="InterPro" id="IPR044068">
    <property type="entry name" value="CB"/>
</dbReference>
<evidence type="ECO:0000256" key="1">
    <source>
        <dbReference type="ARBA" id="ARBA00023125"/>
    </source>
</evidence>
<accession>A0A919V8W5</accession>
<dbReference type="EMBL" id="BOOU01000110">
    <property type="protein sequence ID" value="GII81765.1"/>
    <property type="molecule type" value="Genomic_DNA"/>
</dbReference>
<evidence type="ECO:0000259" key="4">
    <source>
        <dbReference type="PROSITE" id="PS51900"/>
    </source>
</evidence>
<organism evidence="5 6">
    <name type="scientific">Sphaerisporangium rufum</name>
    <dbReference type="NCBI Taxonomy" id="1381558"/>
    <lineage>
        <taxon>Bacteria</taxon>
        <taxon>Bacillati</taxon>
        <taxon>Actinomycetota</taxon>
        <taxon>Actinomycetes</taxon>
        <taxon>Streptosporangiales</taxon>
        <taxon>Streptosporangiaceae</taxon>
        <taxon>Sphaerisporangium</taxon>
    </lineage>
</organism>
<dbReference type="GO" id="GO:0003677">
    <property type="term" value="F:DNA binding"/>
    <property type="evidence" value="ECO:0007669"/>
    <property type="project" value="UniProtKB-UniRule"/>
</dbReference>
<keyword evidence="1 2" id="KW-0238">DNA-binding</keyword>
<dbReference type="AlphaFoldDB" id="A0A919V8W5"/>
<dbReference type="SUPFAM" id="SSF56349">
    <property type="entry name" value="DNA breaking-rejoining enzymes"/>
    <property type="match status" value="1"/>
</dbReference>
<proteinExistence type="predicted"/>
<evidence type="ECO:0000313" key="6">
    <source>
        <dbReference type="Proteomes" id="UP000655287"/>
    </source>
</evidence>
<protein>
    <recommendedName>
        <fullName evidence="4">Core-binding (CB) domain-containing protein</fullName>
    </recommendedName>
</protein>
<evidence type="ECO:0000313" key="5">
    <source>
        <dbReference type="EMBL" id="GII81765.1"/>
    </source>
</evidence>
<sequence length="136" mass="15711">MPSGRWQARYPGPDGIDRPAPDTFTTKKDAEIWLTRQEAAILDDEWIDPDAGKVSFGEYGRTWIDEWPRLRPRTVELYSYLLRVHIAPTFGDRSLSDVKDPHVRRWRKKLLDQGVSEVTAAKAYRLLKSHLHHGCG</sequence>
<dbReference type="PROSITE" id="PS51900">
    <property type="entry name" value="CB"/>
    <property type="match status" value="1"/>
</dbReference>
<dbReference type="Pfam" id="PF14659">
    <property type="entry name" value="Phage_int_SAM_3"/>
    <property type="match status" value="1"/>
</dbReference>